<organism evidence="2 3">
    <name type="scientific">Symbiodinium natans</name>
    <dbReference type="NCBI Taxonomy" id="878477"/>
    <lineage>
        <taxon>Eukaryota</taxon>
        <taxon>Sar</taxon>
        <taxon>Alveolata</taxon>
        <taxon>Dinophyceae</taxon>
        <taxon>Suessiales</taxon>
        <taxon>Symbiodiniaceae</taxon>
        <taxon>Symbiodinium</taxon>
    </lineage>
</organism>
<feature type="transmembrane region" description="Helical" evidence="1">
    <location>
        <begin position="424"/>
        <end position="442"/>
    </location>
</feature>
<proteinExistence type="predicted"/>
<gene>
    <name evidence="2" type="primary">Rnasel</name>
    <name evidence="2" type="ORF">SNAT2548_LOCUS2702</name>
</gene>
<feature type="transmembrane region" description="Helical" evidence="1">
    <location>
        <begin position="448"/>
        <end position="469"/>
    </location>
</feature>
<dbReference type="Proteomes" id="UP000604046">
    <property type="component" value="Unassembled WGS sequence"/>
</dbReference>
<feature type="transmembrane region" description="Helical" evidence="1">
    <location>
        <begin position="347"/>
        <end position="366"/>
    </location>
</feature>
<comment type="caution">
    <text evidence="2">The sequence shown here is derived from an EMBL/GenBank/DDBJ whole genome shotgun (WGS) entry which is preliminary data.</text>
</comment>
<keyword evidence="1" id="KW-0472">Membrane</keyword>
<evidence type="ECO:0000256" key="1">
    <source>
        <dbReference type="SAM" id="Phobius"/>
    </source>
</evidence>
<evidence type="ECO:0000313" key="3">
    <source>
        <dbReference type="Proteomes" id="UP000604046"/>
    </source>
</evidence>
<sequence length="557" mass="63313">TGSTEFDFPSLMFDDPDFNYLQSRQMFLAVKDDCREHLAGVNLHAVHMSLEGKQAMLEQRFKVKQLKRALHSASKMDEKYFKEQYRLTREKDMKHVPVVELHMFPSDPRNATSIWKVLVVPRAREVFGRRLFLCKAADQCVADLNFEALPRRLQTWLGQWDSNLDMRRSTPTEVILFTEMAVIAGLIVLLGSLCGVGLLWWHKRRQQAPEIKAAVMAERLSKEDLRKVFHLSRHCFLHEKACDSTVSSDALDAGTKVELREVQIAARKSTWRAVSGLDLYEIFCQMCGQCNFAVWGLIRAKEVEQGVRDCGWALLYDETCGFELLVTGAQAAKYQAPDVLVQPISNFMTKTLTLLVSYLSALWILLEHMRAWFGWRSFLLMAACLLAMHALVLRERSRSFLLGLDYEEVLESGQLLRLGNGQAWSFNMFLALLALIASMLVVNTPLQLASLPAGVTFSLFLALHVESMLSAMSSLESWRAPQMERSQFLCVDTKQLGITDEGPLQLSKSRAFRWLVVHSILLFTLAVSLLVANLLMFFLNWSVCLHAGPCLLRRQAP</sequence>
<dbReference type="EMBL" id="CAJNDS010000161">
    <property type="protein sequence ID" value="CAE6972471.1"/>
    <property type="molecule type" value="Genomic_DNA"/>
</dbReference>
<feature type="transmembrane region" description="Helical" evidence="1">
    <location>
        <begin position="372"/>
        <end position="393"/>
    </location>
</feature>
<feature type="transmembrane region" description="Helical" evidence="1">
    <location>
        <begin position="514"/>
        <end position="539"/>
    </location>
</feature>
<feature type="non-terminal residue" evidence="2">
    <location>
        <position position="1"/>
    </location>
</feature>
<feature type="transmembrane region" description="Helical" evidence="1">
    <location>
        <begin position="174"/>
        <end position="201"/>
    </location>
</feature>
<keyword evidence="1" id="KW-0812">Transmembrane</keyword>
<dbReference type="OrthoDB" id="10287032at2759"/>
<keyword evidence="3" id="KW-1185">Reference proteome</keyword>
<accession>A0A812I591</accession>
<reference evidence="2" key="1">
    <citation type="submission" date="2021-02" db="EMBL/GenBank/DDBJ databases">
        <authorList>
            <person name="Dougan E. K."/>
            <person name="Rhodes N."/>
            <person name="Thang M."/>
            <person name="Chan C."/>
        </authorList>
    </citation>
    <scope>NUCLEOTIDE SEQUENCE</scope>
</reference>
<protein>
    <submittedName>
        <fullName evidence="2">Rnasel protein</fullName>
    </submittedName>
</protein>
<keyword evidence="1" id="KW-1133">Transmembrane helix</keyword>
<name>A0A812I591_9DINO</name>
<dbReference type="AlphaFoldDB" id="A0A812I591"/>
<evidence type="ECO:0000313" key="2">
    <source>
        <dbReference type="EMBL" id="CAE6972471.1"/>
    </source>
</evidence>